<name>A0A7C5TLD1_9CREN</name>
<dbReference type="GO" id="GO:0003723">
    <property type="term" value="F:RNA binding"/>
    <property type="evidence" value="ECO:0007669"/>
    <property type="project" value="UniProtKB-KW"/>
</dbReference>
<comment type="subcellular location">
    <subcellularLocation>
        <location evidence="6">Cytoplasm</location>
    </subcellularLocation>
</comment>
<comment type="function">
    <text evidence="6">Participates in transcription termination.</text>
</comment>
<evidence type="ECO:0000259" key="7">
    <source>
        <dbReference type="Pfam" id="PF26594"/>
    </source>
</evidence>
<evidence type="ECO:0000256" key="4">
    <source>
        <dbReference type="ARBA" id="ARBA00023015"/>
    </source>
</evidence>
<dbReference type="AlphaFoldDB" id="A0A7C5TLD1"/>
<dbReference type="HAMAP" id="MF_00945_A">
    <property type="entry name" value="NusA_A"/>
    <property type="match status" value="1"/>
</dbReference>
<dbReference type="Pfam" id="PF26594">
    <property type="entry name" value="KH_NusA_2nd"/>
    <property type="match status" value="1"/>
</dbReference>
<evidence type="ECO:0000313" key="9">
    <source>
        <dbReference type="EMBL" id="HHR96648.1"/>
    </source>
</evidence>
<evidence type="ECO:0000256" key="3">
    <source>
        <dbReference type="ARBA" id="ARBA00022884"/>
    </source>
</evidence>
<dbReference type="PANTHER" id="PTHR22648">
    <property type="entry name" value="TRANSCRIPTION TERMINATION FACTOR NUSA"/>
    <property type="match status" value="1"/>
</dbReference>
<organism evidence="8">
    <name type="scientific">Ignisphaera aggregans</name>
    <dbReference type="NCBI Taxonomy" id="334771"/>
    <lineage>
        <taxon>Archaea</taxon>
        <taxon>Thermoproteota</taxon>
        <taxon>Thermoprotei</taxon>
        <taxon>Desulfurococcales</taxon>
        <taxon>Desulfurococcaceae</taxon>
        <taxon>Ignisphaera</taxon>
    </lineage>
</organism>
<reference evidence="8" key="1">
    <citation type="journal article" date="2020" name="mSystems">
        <title>Genome- and Community-Level Interaction Insights into Carbon Utilization and Element Cycling Functions of Hydrothermarchaeota in Hydrothermal Sediment.</title>
        <authorList>
            <person name="Zhou Z."/>
            <person name="Liu Y."/>
            <person name="Xu W."/>
            <person name="Pan J."/>
            <person name="Luo Z.H."/>
            <person name="Li M."/>
        </authorList>
    </citation>
    <scope>NUCLEOTIDE SEQUENCE [LARGE SCALE GENOMIC DNA]</scope>
    <source>
        <strain evidence="9">SpSt-1</strain>
        <strain evidence="8">SpSt-1121</strain>
    </source>
</reference>
<dbReference type="PANTHER" id="PTHR22648:SF0">
    <property type="entry name" value="TRANSCRIPTION TERMINATION_ANTITERMINATION PROTEIN NUSA"/>
    <property type="match status" value="1"/>
</dbReference>
<keyword evidence="1 6" id="KW-0806">Transcription termination</keyword>
<dbReference type="GO" id="GO:0031564">
    <property type="term" value="P:transcription antitermination"/>
    <property type="evidence" value="ECO:0007669"/>
    <property type="project" value="InterPro"/>
</dbReference>
<dbReference type="NCBIfam" id="TIGR01952">
    <property type="entry name" value="nusA_arch"/>
    <property type="match status" value="1"/>
</dbReference>
<proteinExistence type="inferred from homology"/>
<dbReference type="EMBL" id="DRUB01000145">
    <property type="protein sequence ID" value="HHR96648.1"/>
    <property type="molecule type" value="Genomic_DNA"/>
</dbReference>
<keyword evidence="3" id="KW-0694">RNA-binding</keyword>
<evidence type="ECO:0000256" key="1">
    <source>
        <dbReference type="ARBA" id="ARBA00022472"/>
    </source>
</evidence>
<gene>
    <name evidence="6" type="primary">nusA</name>
    <name evidence="9" type="ORF">ENL47_07570</name>
    <name evidence="8" type="ORF">ENM84_05430</name>
</gene>
<evidence type="ECO:0000256" key="6">
    <source>
        <dbReference type="HAMAP-Rule" id="MF_00945"/>
    </source>
</evidence>
<keyword evidence="5 6" id="KW-0804">Transcription</keyword>
<sequence>MASRAIEIKPQLNVKLTMEEMRYITLFQDITGVTPKDCVIMDELGLVVFIVDSDKLGQAIGRKGTNTRYLNKLINREIEIVGWADNLEGFVKSIFMPARVYRVQLVESSSRKTVYVHVDSKDKGIAIGKNGRNVAKAKMLLKRYYLIDNVVIV</sequence>
<dbReference type="CDD" id="cd22531">
    <property type="entry name" value="KH-II_NusA_arch_rpt2"/>
    <property type="match status" value="1"/>
</dbReference>
<dbReference type="GO" id="GO:0006353">
    <property type="term" value="P:DNA-templated transcription termination"/>
    <property type="evidence" value="ECO:0007669"/>
    <property type="project" value="UniProtKB-UniRule"/>
</dbReference>
<evidence type="ECO:0000256" key="2">
    <source>
        <dbReference type="ARBA" id="ARBA00022490"/>
    </source>
</evidence>
<dbReference type="InterPro" id="IPR010212">
    <property type="entry name" value="NusA_arc"/>
</dbReference>
<dbReference type="InterPro" id="IPR015946">
    <property type="entry name" value="KH_dom-like_a/b"/>
</dbReference>
<keyword evidence="4 6" id="KW-0805">Transcription regulation</keyword>
<dbReference type="InterPro" id="IPR058582">
    <property type="entry name" value="KH_NusA_2nd"/>
</dbReference>
<protein>
    <recommendedName>
        <fullName evidence="6">Probable transcription termination protein NusA</fullName>
    </recommendedName>
</protein>
<evidence type="ECO:0000313" key="8">
    <source>
        <dbReference type="EMBL" id="HHP82090.1"/>
    </source>
</evidence>
<accession>A0A7C5TLD1</accession>
<feature type="domain" description="NusA-like second KH" evidence="7">
    <location>
        <begin position="88"/>
        <end position="144"/>
    </location>
</feature>
<dbReference type="InterPro" id="IPR030842">
    <property type="entry name" value="TF_NusA_bacterial"/>
</dbReference>
<keyword evidence="2 6" id="KW-0963">Cytoplasm</keyword>
<dbReference type="SUPFAM" id="SSF54814">
    <property type="entry name" value="Prokaryotic type KH domain (KH-domain type II)"/>
    <property type="match status" value="2"/>
</dbReference>
<comment type="similarity">
    <text evidence="6">Belongs to the NusA family.</text>
</comment>
<evidence type="ECO:0000256" key="5">
    <source>
        <dbReference type="ARBA" id="ARBA00023163"/>
    </source>
</evidence>
<dbReference type="GO" id="GO:0005829">
    <property type="term" value="C:cytosol"/>
    <property type="evidence" value="ECO:0007669"/>
    <property type="project" value="TreeGrafter"/>
</dbReference>
<dbReference type="InterPro" id="IPR009019">
    <property type="entry name" value="KH_sf_prok-type"/>
</dbReference>
<dbReference type="EMBL" id="DRZI01000231">
    <property type="protein sequence ID" value="HHP82090.1"/>
    <property type="molecule type" value="Genomic_DNA"/>
</dbReference>
<comment type="caution">
    <text evidence="8">The sequence shown here is derived from an EMBL/GenBank/DDBJ whole genome shotgun (WGS) entry which is preliminary data.</text>
</comment>
<dbReference type="Gene3D" id="3.30.300.20">
    <property type="match status" value="2"/>
</dbReference>